<dbReference type="EMBL" id="LUUI01000002">
    <property type="protein sequence ID" value="OAI21820.1"/>
    <property type="molecule type" value="Genomic_DNA"/>
</dbReference>
<sequence length="247" mass="27737">MDLSPKFRGEKFQCPHCQVLSNQTWFDINTSSDAANKILNHVFYEYRTKIHSHQQEAIAAFIDRVEATNNRHMSEFVPVGFSVATCSSCSKISLWVSQEIVYPKQTAVAPPNQDMEQEIQNLYIEASTIVIDSPKGATALLRLALQLLLKQLGKSGKNINNDIKELVAEGLSPKIQKALDLLRVVGNNAVHPGQIDLEDGRDIALKLFHVLNFIADEMISKPKELDLLYSDVIPEETQKHINERDGN</sequence>
<feature type="domain" description="DUF4145" evidence="1">
    <location>
        <begin position="125"/>
        <end position="202"/>
    </location>
</feature>
<proteinExistence type="predicted"/>
<keyword evidence="3" id="KW-1185">Reference proteome</keyword>
<dbReference type="Pfam" id="PF13643">
    <property type="entry name" value="DUF4145"/>
    <property type="match status" value="1"/>
</dbReference>
<protein>
    <recommendedName>
        <fullName evidence="1">DUF4145 domain-containing protein</fullName>
    </recommendedName>
</protein>
<dbReference type="InterPro" id="IPR025285">
    <property type="entry name" value="DUF4145"/>
</dbReference>
<organism evidence="2 3">
    <name type="scientific">Methylomonas lenta</name>
    <dbReference type="NCBI Taxonomy" id="980561"/>
    <lineage>
        <taxon>Bacteria</taxon>
        <taxon>Pseudomonadati</taxon>
        <taxon>Pseudomonadota</taxon>
        <taxon>Gammaproteobacteria</taxon>
        <taxon>Methylococcales</taxon>
        <taxon>Methylococcaceae</taxon>
        <taxon>Methylomonas</taxon>
    </lineage>
</organism>
<evidence type="ECO:0000313" key="2">
    <source>
        <dbReference type="EMBL" id="OAI21820.1"/>
    </source>
</evidence>
<evidence type="ECO:0000313" key="3">
    <source>
        <dbReference type="Proteomes" id="UP000078476"/>
    </source>
</evidence>
<dbReference type="STRING" id="980561.A1359_18875"/>
<gene>
    <name evidence="2" type="ORF">A1359_18875</name>
</gene>
<evidence type="ECO:0000259" key="1">
    <source>
        <dbReference type="Pfam" id="PF13643"/>
    </source>
</evidence>
<name>A0A177NXM7_9GAMM</name>
<accession>A0A177NXM7</accession>
<dbReference type="OrthoDB" id="9808624at2"/>
<comment type="caution">
    <text evidence="2">The sequence shown here is derived from an EMBL/GenBank/DDBJ whole genome shotgun (WGS) entry which is preliminary data.</text>
</comment>
<dbReference type="Proteomes" id="UP000078476">
    <property type="component" value="Unassembled WGS sequence"/>
</dbReference>
<dbReference type="RefSeq" id="WP_066976173.1">
    <property type="nucleotide sequence ID" value="NZ_LUUI01000002.1"/>
</dbReference>
<reference evidence="2 3" key="1">
    <citation type="submission" date="2016-03" db="EMBL/GenBank/DDBJ databases">
        <authorList>
            <person name="Ploux O."/>
        </authorList>
    </citation>
    <scope>NUCLEOTIDE SEQUENCE [LARGE SCALE GENOMIC DNA]</scope>
    <source>
        <strain evidence="2 3">R-45370</strain>
    </source>
</reference>
<dbReference type="AlphaFoldDB" id="A0A177NXM7"/>